<name>K7YX70_9VIRU</name>
<reference evidence="2 3" key="1">
    <citation type="journal article" date="2014" name="Virus Genes">
        <title>Complete genome sequence of Courdo11 virus, a member of the family Mimiviridae.</title>
        <authorList>
            <person name="Yoosuf N."/>
            <person name="Pagnier I."/>
            <person name="Fournous G."/>
            <person name="Robert C."/>
            <person name="La Scola B."/>
            <person name="Raoult D."/>
            <person name="Colson P."/>
        </authorList>
    </citation>
    <scope>NUCLEOTIDE SEQUENCE [LARGE SCALE GENOMIC DNA]</scope>
</reference>
<protein>
    <submittedName>
        <fullName evidence="2">Putative oxidoreductase</fullName>
    </submittedName>
</protein>
<dbReference type="SUPFAM" id="SSF51735">
    <property type="entry name" value="NAD(P)-binding Rossmann-fold domains"/>
    <property type="match status" value="1"/>
</dbReference>
<dbReference type="InterPro" id="IPR002347">
    <property type="entry name" value="SDR_fam"/>
</dbReference>
<sequence>MNIVHDEEIKCSLKRKLPDINFRPKKKRVVIEYTPTTIKPNSDIVISRPHIVELYDAKNVSNYTILDNYAKKILHPSVGINSEKNCFTNLKIAERQCYICRQSIKSIHWFYLYQCQKCGDNSLCYRYAARDLSGRNALVIGGRIKLGYQIALKLLRAGCRVMITSRNIDTALEYYQQEPDYLEWKSKLFVFSESFDLGKVKETIPNLITELNKIFGENQLDILIQNAAQTIYFDNNSDNSDNSDNNDNSDNSDNNNNDDPINEMKEKEILDLVLKRGRRLTYPPVEWRVTFAERYGRKLDYRSSNTWGQNIFKTSDDEIISVVQNNIIGSVLIDKYLIPIMRPDKDTYVIHVHAKEGTLDTHKTMNHMHTNIAKAGLHMLTRCLAGNSDSDEPRPLYPQIHGVNPGWFSIDEYPVRARFRSKIFNPPIDEIDAASRVVHPIFYQLPSSHKTWVHYQKSSRY</sequence>
<dbReference type="Proteomes" id="UP000241137">
    <property type="component" value="Segment"/>
</dbReference>
<dbReference type="InterPro" id="IPR051468">
    <property type="entry name" value="Fungal_SecMetab_SDRs"/>
</dbReference>
<organism evidence="2 3">
    <name type="scientific">Megavirus courdo11</name>
    <dbReference type="NCBI Taxonomy" id="1128140"/>
    <lineage>
        <taxon>Viruses</taxon>
        <taxon>Varidnaviria</taxon>
        <taxon>Bamfordvirae</taxon>
        <taxon>Nucleocytoviricota</taxon>
        <taxon>Megaviricetes</taxon>
        <taxon>Imitervirales</taxon>
        <taxon>Mimiviridae</taxon>
        <taxon>Megamimivirinae</taxon>
        <taxon>Megavirus</taxon>
        <taxon>Megavirus chilense</taxon>
    </lineage>
</organism>
<dbReference type="Gene3D" id="3.40.50.720">
    <property type="entry name" value="NAD(P)-binding Rossmann-like Domain"/>
    <property type="match status" value="1"/>
</dbReference>
<feature type="compositionally biased region" description="Low complexity" evidence="1">
    <location>
        <begin position="234"/>
        <end position="259"/>
    </location>
</feature>
<evidence type="ECO:0000313" key="2">
    <source>
        <dbReference type="EMBL" id="AFX93023.1"/>
    </source>
</evidence>
<dbReference type="PANTHER" id="PTHR43544:SF2">
    <property type="entry name" value="OXIDOREDUCTASE"/>
    <property type="match status" value="1"/>
</dbReference>
<evidence type="ECO:0000313" key="3">
    <source>
        <dbReference type="Proteomes" id="UP000241137"/>
    </source>
</evidence>
<dbReference type="GO" id="GO:0016491">
    <property type="term" value="F:oxidoreductase activity"/>
    <property type="evidence" value="ECO:0007669"/>
    <property type="project" value="TreeGrafter"/>
</dbReference>
<dbReference type="Pfam" id="PF00106">
    <property type="entry name" value="adh_short"/>
    <property type="match status" value="1"/>
</dbReference>
<dbReference type="EMBL" id="JX975216">
    <property type="protein sequence ID" value="AFX93023.1"/>
    <property type="molecule type" value="Genomic_DNA"/>
</dbReference>
<feature type="region of interest" description="Disordered" evidence="1">
    <location>
        <begin position="234"/>
        <end position="262"/>
    </location>
</feature>
<evidence type="ECO:0000256" key="1">
    <source>
        <dbReference type="SAM" id="MobiDB-lite"/>
    </source>
</evidence>
<proteinExistence type="predicted"/>
<dbReference type="PANTHER" id="PTHR43544">
    <property type="entry name" value="SHORT-CHAIN DEHYDROGENASE/REDUCTASE"/>
    <property type="match status" value="1"/>
</dbReference>
<dbReference type="InterPro" id="IPR036291">
    <property type="entry name" value="NAD(P)-bd_dom_sf"/>
</dbReference>
<accession>K7YX70</accession>
<gene>
    <name evidence="2" type="ORF">CE11_00997</name>
</gene>